<feature type="transmembrane region" description="Helical" evidence="6">
    <location>
        <begin position="188"/>
        <end position="208"/>
    </location>
</feature>
<dbReference type="InterPro" id="IPR036259">
    <property type="entry name" value="MFS_trans_sf"/>
</dbReference>
<dbReference type="GO" id="GO:0005886">
    <property type="term" value="C:plasma membrane"/>
    <property type="evidence" value="ECO:0007669"/>
    <property type="project" value="UniProtKB-SubCell"/>
</dbReference>
<feature type="transmembrane region" description="Helical" evidence="6">
    <location>
        <begin position="423"/>
        <end position="440"/>
    </location>
</feature>
<dbReference type="KEGG" id="msg:MSMEI_3326"/>
<evidence type="ECO:0000256" key="5">
    <source>
        <dbReference type="SAM" id="MobiDB-lite"/>
    </source>
</evidence>
<keyword evidence="3 6" id="KW-1133">Transmembrane helix</keyword>
<feature type="transmembrane region" description="Helical" evidence="6">
    <location>
        <begin position="245"/>
        <end position="266"/>
    </location>
</feature>
<feature type="transmembrane region" description="Helical" evidence="6">
    <location>
        <begin position="128"/>
        <end position="147"/>
    </location>
</feature>
<reference evidence="8 9" key="1">
    <citation type="journal article" date="2007" name="Genome Biol.">
        <title>Interrupted coding sequences in Mycobacterium smegmatis: authentic mutations or sequencing errors?</title>
        <authorList>
            <person name="Deshayes C."/>
            <person name="Perrodou E."/>
            <person name="Gallien S."/>
            <person name="Euphrasie D."/>
            <person name="Schaeffer C."/>
            <person name="Van-Dorsselaer A."/>
            <person name="Poch O."/>
            <person name="Lecompte O."/>
            <person name="Reyrat J.M."/>
        </authorList>
    </citation>
    <scope>NUCLEOTIDE SEQUENCE [LARGE SCALE GENOMIC DNA]</scope>
    <source>
        <strain evidence="9">ATCC 700084 / mc(2)155</strain>
    </source>
</reference>
<evidence type="ECO:0000256" key="2">
    <source>
        <dbReference type="ARBA" id="ARBA00022692"/>
    </source>
</evidence>
<dbReference type="GO" id="GO:0022857">
    <property type="term" value="F:transmembrane transporter activity"/>
    <property type="evidence" value="ECO:0007669"/>
    <property type="project" value="InterPro"/>
</dbReference>
<dbReference type="InterPro" id="IPR020846">
    <property type="entry name" value="MFS_dom"/>
</dbReference>
<reference evidence="8 9" key="2">
    <citation type="journal article" date="2009" name="Genome Res.">
        <title>Ortho-proteogenomics: multiple proteomes investigation through orthology and a new MS-based protocol.</title>
        <authorList>
            <person name="Gallien S."/>
            <person name="Perrodou E."/>
            <person name="Carapito C."/>
            <person name="Deshayes C."/>
            <person name="Reyrat J.M."/>
            <person name="Van Dorsselaer A."/>
            <person name="Poch O."/>
            <person name="Schaeffer C."/>
            <person name="Lecompte O."/>
        </authorList>
    </citation>
    <scope>NUCLEOTIDE SEQUENCE [LARGE SCALE GENOMIC DNA]</scope>
    <source>
        <strain evidence="9">ATCC 700084 / mc(2)155</strain>
    </source>
</reference>
<feature type="transmembrane region" description="Helical" evidence="6">
    <location>
        <begin position="287"/>
        <end position="310"/>
    </location>
</feature>
<dbReference type="InterPro" id="IPR011701">
    <property type="entry name" value="MFS"/>
</dbReference>
<sequence>MDVDIPLGLPSKRNVAVRLGVPVKSAARRPVLVLAALASGFIMASIDSTVVNVTTVSIGESFGSTTAMLTWIVDAYVLTYASLLLLGGSLATSFGSRRLYMLGMGVFFAASLGCAVAPSPVFLIGARAVQGIGAAMFMPSSLSLLIAQFTEPSRRARMLGLWSAMVATAAAIGPSLGGVLIGSFGWRSIFLINIPVVVVGMALTLRVVPRVSGTRQRVSPVGHLTMLGGVGAAAFLLIQGHSSGFRSPVSVIVAAVVVISGGVLLVQQRRTVNPVVPWDLFRGRVFSTVNAVGFLYSGALYGCLYAMGLFFQNARHVSPMEAGLQLLPMTMCFPLGNILYTRIHHRISNAAIMSVCLSVAGVATLLLIGVDRETPYWLLALVLGIANSGAGLVTASMTAATVAAAGDRHANHAGAILNANRQLGVLVGVAIVGLIVEYNASWDSGLPVVAAVIASAYIAAGFAASTLIRSRESRESSSRKRADLGARHASAGAQKHVAETHCGAP</sequence>
<feature type="transmembrane region" description="Helical" evidence="6">
    <location>
        <begin position="220"/>
        <end position="239"/>
    </location>
</feature>
<keyword evidence="2 6" id="KW-0812">Transmembrane</keyword>
<dbReference type="AlphaFoldDB" id="I7GB68"/>
<evidence type="ECO:0000313" key="8">
    <source>
        <dbReference type="EMBL" id="AFP39789.1"/>
    </source>
</evidence>
<feature type="region of interest" description="Disordered" evidence="5">
    <location>
        <begin position="473"/>
        <end position="505"/>
    </location>
</feature>
<feature type="transmembrane region" description="Helical" evidence="6">
    <location>
        <begin position="31"/>
        <end position="56"/>
    </location>
</feature>
<evidence type="ECO:0000313" key="9">
    <source>
        <dbReference type="Proteomes" id="UP000006158"/>
    </source>
</evidence>
<evidence type="ECO:0000256" key="6">
    <source>
        <dbReference type="SAM" id="Phobius"/>
    </source>
</evidence>
<feature type="domain" description="Major facilitator superfamily (MFS) profile" evidence="7">
    <location>
        <begin position="33"/>
        <end position="473"/>
    </location>
</feature>
<dbReference type="EMBL" id="CP001663">
    <property type="protein sequence ID" value="AFP39789.1"/>
    <property type="molecule type" value="Genomic_DNA"/>
</dbReference>
<dbReference type="SUPFAM" id="SSF103473">
    <property type="entry name" value="MFS general substrate transporter"/>
    <property type="match status" value="1"/>
</dbReference>
<feature type="transmembrane region" description="Helical" evidence="6">
    <location>
        <begin position="347"/>
        <end position="370"/>
    </location>
</feature>
<dbReference type="Proteomes" id="UP000006158">
    <property type="component" value="Chromosome"/>
</dbReference>
<comment type="subcellular location">
    <subcellularLocation>
        <location evidence="1">Cell membrane</location>
        <topology evidence="1">Multi-pass membrane protein</topology>
    </subcellularLocation>
</comment>
<dbReference type="PATRIC" id="fig|246196.56.peg.3416"/>
<dbReference type="PANTHER" id="PTHR42718:SF40">
    <property type="entry name" value="METHYLENOMYCIN A RESISTANCE PROTEIN"/>
    <property type="match status" value="1"/>
</dbReference>
<feature type="transmembrane region" description="Helical" evidence="6">
    <location>
        <begin position="159"/>
        <end position="182"/>
    </location>
</feature>
<feature type="transmembrane region" description="Helical" evidence="6">
    <location>
        <begin position="376"/>
        <end position="402"/>
    </location>
</feature>
<dbReference type="CDD" id="cd17321">
    <property type="entry name" value="MFS_MMR_MDR_like"/>
    <property type="match status" value="1"/>
</dbReference>
<dbReference type="RefSeq" id="WP_014877689.1">
    <property type="nucleotide sequence ID" value="NC_008596.1"/>
</dbReference>
<dbReference type="Gene3D" id="1.20.1720.10">
    <property type="entry name" value="Multidrug resistance protein D"/>
    <property type="match status" value="1"/>
</dbReference>
<feature type="transmembrane region" description="Helical" evidence="6">
    <location>
        <begin position="322"/>
        <end position="340"/>
    </location>
</feature>
<evidence type="ECO:0000259" key="7">
    <source>
        <dbReference type="PROSITE" id="PS50850"/>
    </source>
</evidence>
<organism evidence="8 9">
    <name type="scientific">Mycolicibacterium smegmatis (strain ATCC 700084 / mc(2)155)</name>
    <name type="common">Mycobacterium smegmatis</name>
    <dbReference type="NCBI Taxonomy" id="246196"/>
    <lineage>
        <taxon>Bacteria</taxon>
        <taxon>Bacillati</taxon>
        <taxon>Actinomycetota</taxon>
        <taxon>Actinomycetes</taxon>
        <taxon>Mycobacteriales</taxon>
        <taxon>Mycobacteriaceae</taxon>
        <taxon>Mycolicibacterium</taxon>
    </lineage>
</organism>
<feature type="compositionally biased region" description="Basic and acidic residues" evidence="5">
    <location>
        <begin position="473"/>
        <end position="486"/>
    </location>
</feature>
<dbReference type="Pfam" id="PF07690">
    <property type="entry name" value="MFS_1"/>
    <property type="match status" value="1"/>
</dbReference>
<dbReference type="Gene3D" id="1.20.1250.20">
    <property type="entry name" value="MFS general substrate transporter like domains"/>
    <property type="match status" value="1"/>
</dbReference>
<feature type="transmembrane region" description="Helical" evidence="6">
    <location>
        <begin position="99"/>
        <end position="122"/>
    </location>
</feature>
<protein>
    <submittedName>
        <fullName evidence="8">Major facilitator superfamily MFS_1</fullName>
    </submittedName>
</protein>
<evidence type="ECO:0000256" key="1">
    <source>
        <dbReference type="ARBA" id="ARBA00004651"/>
    </source>
</evidence>
<proteinExistence type="predicted"/>
<dbReference type="PANTHER" id="PTHR42718">
    <property type="entry name" value="MAJOR FACILITATOR SUPERFAMILY MULTIDRUG TRANSPORTER MFSC"/>
    <property type="match status" value="1"/>
</dbReference>
<evidence type="ECO:0000256" key="4">
    <source>
        <dbReference type="ARBA" id="ARBA00023136"/>
    </source>
</evidence>
<feature type="transmembrane region" description="Helical" evidence="6">
    <location>
        <begin position="446"/>
        <end position="468"/>
    </location>
</feature>
<dbReference type="PROSITE" id="PS50850">
    <property type="entry name" value="MFS"/>
    <property type="match status" value="1"/>
</dbReference>
<dbReference type="GeneID" id="93458171"/>
<keyword evidence="4 6" id="KW-0472">Membrane</keyword>
<accession>I7GB68</accession>
<evidence type="ECO:0000256" key="3">
    <source>
        <dbReference type="ARBA" id="ARBA00022989"/>
    </source>
</evidence>
<name>I7GB68_MYCS2</name>
<gene>
    <name evidence="8" type="ordered locus">MSMEI_3326</name>
</gene>
<feature type="transmembrane region" description="Helical" evidence="6">
    <location>
        <begin position="68"/>
        <end position="87"/>
    </location>
</feature>